<dbReference type="AlphaFoldDB" id="D2SCI5"/>
<protein>
    <submittedName>
        <fullName evidence="1">Uncharacterized protein</fullName>
    </submittedName>
</protein>
<dbReference type="Proteomes" id="UP000001382">
    <property type="component" value="Chromosome"/>
</dbReference>
<accession>D2SCI5</accession>
<dbReference type="HOGENOM" id="CLU_1341123_0_0_11"/>
<gene>
    <name evidence="1" type="ordered locus">Gobs_3734</name>
</gene>
<dbReference type="KEGG" id="gob:Gobs_3734"/>
<dbReference type="EMBL" id="CP001867">
    <property type="protein sequence ID" value="ADB76313.1"/>
    <property type="molecule type" value="Genomic_DNA"/>
</dbReference>
<reference evidence="1 2" key="1">
    <citation type="journal article" date="2010" name="Stand. Genomic Sci.">
        <title>Complete genome sequence of Geodermatophilus obscurus type strain (G-20).</title>
        <authorList>
            <person name="Ivanova N."/>
            <person name="Sikorski J."/>
            <person name="Jando M."/>
            <person name="Munk C."/>
            <person name="Lapidus A."/>
            <person name="Glavina Del Rio T."/>
            <person name="Copeland A."/>
            <person name="Tice H."/>
            <person name="Cheng J.-F."/>
            <person name="Lucas S."/>
            <person name="Chen F."/>
            <person name="Nolan M."/>
            <person name="Bruce D."/>
            <person name="Goodwin L."/>
            <person name="Pitluck S."/>
            <person name="Mavromatis K."/>
            <person name="Mikhailova N."/>
            <person name="Pati A."/>
            <person name="Chen A."/>
            <person name="Palaniappan K."/>
            <person name="Land M."/>
            <person name="Hauser L."/>
            <person name="Chang Y.-J."/>
            <person name="Jeffries C.D."/>
            <person name="Meincke L."/>
            <person name="Brettin T."/>
            <person name="Detter J.C."/>
            <person name="Detter J.C."/>
            <person name="Rohde M."/>
            <person name="Goeker M."/>
            <person name="Bristow J."/>
            <person name="Eisen J.A."/>
            <person name="Markowitz V."/>
            <person name="Hugenholtz P."/>
            <person name="Kyrpides N.C."/>
            <person name="Klenk H.-P."/>
        </authorList>
    </citation>
    <scope>NUCLEOTIDE SEQUENCE [LARGE SCALE GENOMIC DNA]</scope>
    <source>
        <strain evidence="2">ATCC 25078 / DSM 43160 / JCM 3152 / KCC A-0152 / KCTC 9177 / NBRC 13315 / NRRL B-3577 / G-20</strain>
    </source>
</reference>
<reference evidence="2" key="2">
    <citation type="submission" date="2010-01" db="EMBL/GenBank/DDBJ databases">
        <title>The complete genome of Geodermatophilus obscurus DSM 43160.</title>
        <authorList>
            <consortium name="US DOE Joint Genome Institute (JGI-PGF)"/>
            <person name="Lucas S."/>
            <person name="Copeland A."/>
            <person name="Lapidus A."/>
            <person name="Glavina del Rio T."/>
            <person name="Dalin E."/>
            <person name="Tice H."/>
            <person name="Bruce D."/>
            <person name="Goodwin L."/>
            <person name="Pitluck S."/>
            <person name="Kyrpides N."/>
            <person name="Mavromatis K."/>
            <person name="Ivanova N."/>
            <person name="Munk A.C."/>
            <person name="Brettin T."/>
            <person name="Detter J.C."/>
            <person name="Han C."/>
            <person name="Larimer F."/>
            <person name="Land M."/>
            <person name="Hauser L."/>
            <person name="Markowitz V."/>
            <person name="Cheng J.-F."/>
            <person name="Hugenholtz P."/>
            <person name="Woyke T."/>
            <person name="Wu D."/>
            <person name="Jando M."/>
            <person name="Schneider S."/>
            <person name="Klenk H.-P."/>
            <person name="Eisen J.A."/>
        </authorList>
    </citation>
    <scope>NUCLEOTIDE SEQUENCE [LARGE SCALE GENOMIC DNA]</scope>
    <source>
        <strain evidence="2">ATCC 25078 / DSM 43160 / JCM 3152 / KCC A-0152 / KCTC 9177 / NBRC 13315 / NRRL B-3577 / G-20</strain>
    </source>
</reference>
<organism evidence="1 2">
    <name type="scientific">Geodermatophilus obscurus (strain ATCC 25078 / DSM 43160 / JCM 3152 / CCUG 61914 / KCC A-0152 / KCTC 9177 / NBRC 13315 / NRRL B-3577 / G-20)</name>
    <dbReference type="NCBI Taxonomy" id="526225"/>
    <lineage>
        <taxon>Bacteria</taxon>
        <taxon>Bacillati</taxon>
        <taxon>Actinomycetota</taxon>
        <taxon>Actinomycetes</taxon>
        <taxon>Geodermatophilales</taxon>
        <taxon>Geodermatophilaceae</taxon>
        <taxon>Geodermatophilus</taxon>
    </lineage>
</organism>
<sequence>MTEPVGVQVGRICPQCEREDSVPLRWGLPGSEDQRLAERGLVALGGCVLLPDEPVLASRSCGLEWGREGDPTADEQALADLLRVQYADVVRALGTGWRREDAAVDDGMQWFVSGEPAQVAVGVDGVGFVLARPQTSWDGGRTDCQPTNGSRFGRDDLLWSPDVIAEVAEAIATRRRRSFRWCRTCRRAHAPESFVGAVGSCRSCASAFADVEV</sequence>
<proteinExistence type="predicted"/>
<name>D2SCI5_GEOOG</name>
<dbReference type="STRING" id="526225.Gobs_3734"/>
<evidence type="ECO:0000313" key="2">
    <source>
        <dbReference type="Proteomes" id="UP000001382"/>
    </source>
</evidence>
<dbReference type="OrthoDB" id="5196826at2"/>
<keyword evidence="2" id="KW-1185">Reference proteome</keyword>
<evidence type="ECO:0000313" key="1">
    <source>
        <dbReference type="EMBL" id="ADB76313.1"/>
    </source>
</evidence>